<evidence type="ECO:0000256" key="1">
    <source>
        <dbReference type="SAM" id="Phobius"/>
    </source>
</evidence>
<keyword evidence="1" id="KW-0812">Transmembrane</keyword>
<proteinExistence type="predicted"/>
<dbReference type="OMA" id="SYNMENT"/>
<evidence type="ECO:0000313" key="2">
    <source>
        <dbReference type="EMBL" id="BAW83133.1"/>
    </source>
</evidence>
<gene>
    <name evidence="2" type="ORF">RJYHM_0919</name>
</gene>
<dbReference type="AlphaFoldDB" id="A0AAD1FLB7"/>
<keyword evidence="1" id="KW-0472">Membrane</keyword>
<name>A0AAD1FLB7_RICJA</name>
<protein>
    <submittedName>
        <fullName evidence="2">Uncharacterized protein</fullName>
    </submittedName>
</protein>
<keyword evidence="1" id="KW-1133">Transmembrane helix</keyword>
<sequence>MSYNMENTTEEQIIISEVKNDEDIDEEEKRLKAEDSRKQLKAILITFGIILTGFLTFTYFFFNYIEEKAEEYKQQQQQEIQNTNKS</sequence>
<dbReference type="EMBL" id="AP017602">
    <property type="protein sequence ID" value="BAW83133.1"/>
    <property type="molecule type" value="Genomic_DNA"/>
</dbReference>
<reference evidence="2 3" key="1">
    <citation type="journal article" date="2017" name="Genome Biol. Evol.">
        <title>Extremely Low Genomic Diversity of Rickettsia japonica Distributed in Japan.</title>
        <authorList>
            <person name="Akter A."/>
            <person name="Ooka T."/>
            <person name="Gotoh Y."/>
            <person name="Yamamoto S."/>
            <person name="Fujita H."/>
            <person name="Terasoma F."/>
            <person name="Kida K."/>
            <person name="Taira M."/>
            <person name="Nakadouzono F."/>
            <person name="Gokuden M."/>
            <person name="Hirano M."/>
            <person name="Miyashiro M."/>
            <person name="Inari K."/>
            <person name="Shimazu Y."/>
            <person name="Tabara K."/>
            <person name="Toyoda A."/>
            <person name="Yoshimura D."/>
            <person name="Itoh T."/>
            <person name="Kitano T."/>
            <person name="Sato M.P."/>
            <person name="Katsura K."/>
            <person name="Mondal S.I."/>
            <person name="Ogura Y."/>
            <person name="Ando S."/>
            <person name="Hayashi T."/>
        </authorList>
    </citation>
    <scope>NUCLEOTIDE SEQUENCE [LARGE SCALE GENOMIC DNA]</scope>
    <source>
        <strain evidence="2 3">YH_M</strain>
    </source>
</reference>
<dbReference type="Proteomes" id="UP000217846">
    <property type="component" value="Chromosome"/>
</dbReference>
<evidence type="ECO:0000313" key="3">
    <source>
        <dbReference type="Proteomes" id="UP000217846"/>
    </source>
</evidence>
<organism evidence="2 3">
    <name type="scientific">Rickettsia japonica</name>
    <dbReference type="NCBI Taxonomy" id="35790"/>
    <lineage>
        <taxon>Bacteria</taxon>
        <taxon>Pseudomonadati</taxon>
        <taxon>Pseudomonadota</taxon>
        <taxon>Alphaproteobacteria</taxon>
        <taxon>Rickettsiales</taxon>
        <taxon>Rickettsiaceae</taxon>
        <taxon>Rickettsieae</taxon>
        <taxon>Rickettsia</taxon>
        <taxon>spotted fever group</taxon>
    </lineage>
</organism>
<accession>A0AAD1FLB7</accession>
<feature type="transmembrane region" description="Helical" evidence="1">
    <location>
        <begin position="42"/>
        <end position="62"/>
    </location>
</feature>